<keyword evidence="7" id="KW-0479">Metal-binding</keyword>
<sequence length="336" mass="38158">MTISSIGTSDLSQNTSDKSSTPTANDIQRVRDFLVQLQANICQALEQQEAEGGGTATFTPDDWNRPEGGGGRSCVMAEGKVIEKAGVMFSHIHISNLPATATARHPDIAGRKAQAMGVSLVVHPRNPNVPTSHANVRLFVAEKEGEDPIWWFGGGFDLTPFYPVLEDCVHWHQVCHDLSAPFGDEVYPEFKKWCDDYFYLRHRNEQRGVGGLFYDDVNTASRGWDFETCFKHMQAVGQGYLDGILPIFEKRKDLPYTEQQREFQLYRRGRYVEYNLVYDRGTLFGLQSNGRIESILVSLPPLTGWQYRYEPEPGTAEYELTDFYLKPRDWLNLDNA</sequence>
<feature type="active site" description="Proton donor" evidence="7">
    <location>
        <position position="133"/>
    </location>
</feature>
<evidence type="ECO:0000256" key="1">
    <source>
        <dbReference type="ARBA" id="ARBA00005168"/>
    </source>
</evidence>
<feature type="binding site" evidence="7">
    <location>
        <begin position="135"/>
        <end position="137"/>
    </location>
    <ligand>
        <name>substrate</name>
    </ligand>
</feature>
<dbReference type="OrthoDB" id="9777553at2"/>
<accession>A0A1R4EE56</accession>
<dbReference type="PRINTS" id="PR00073">
    <property type="entry name" value="COPRGNOXDASE"/>
</dbReference>
<dbReference type="GO" id="GO:0004109">
    <property type="term" value="F:coproporphyrinogen oxidase activity"/>
    <property type="evidence" value="ECO:0007669"/>
    <property type="project" value="UniProtKB-UniRule"/>
</dbReference>
<dbReference type="PIRSF" id="PIRSF000166">
    <property type="entry name" value="Coproporphyri_ox"/>
    <property type="match status" value="1"/>
</dbReference>
<name>A0A1R4EE56_9GAMM</name>
<keyword evidence="4 7" id="KW-0560">Oxidoreductase</keyword>
<dbReference type="UniPathway" id="UPA00251">
    <property type="reaction ID" value="UER00322"/>
</dbReference>
<feature type="site" description="Important for dimerization" evidence="7">
    <location>
        <position position="202"/>
    </location>
</feature>
<keyword evidence="6 7" id="KW-0627">Porphyrin biosynthesis</keyword>
<evidence type="ECO:0000256" key="6">
    <source>
        <dbReference type="ARBA" id="ARBA00023244"/>
    </source>
</evidence>
<evidence type="ECO:0000256" key="7">
    <source>
        <dbReference type="HAMAP-Rule" id="MF_00333"/>
    </source>
</evidence>
<proteinExistence type="inferred from homology"/>
<feature type="region of interest" description="Important for dimerization" evidence="7">
    <location>
        <begin position="271"/>
        <end position="306"/>
    </location>
</feature>
<dbReference type="Proteomes" id="UP000188169">
    <property type="component" value="Unassembled WGS sequence"/>
</dbReference>
<comment type="subcellular location">
    <subcellularLocation>
        <location evidence="7">Cytoplasm</location>
    </subcellularLocation>
</comment>
<evidence type="ECO:0000256" key="3">
    <source>
        <dbReference type="ARBA" id="ARBA00011738"/>
    </source>
</evidence>
<evidence type="ECO:0000256" key="8">
    <source>
        <dbReference type="SAM" id="MobiDB-lite"/>
    </source>
</evidence>
<evidence type="ECO:0000256" key="5">
    <source>
        <dbReference type="ARBA" id="ARBA00023133"/>
    </source>
</evidence>
<comment type="pathway">
    <text evidence="1 7">Porphyrin-containing compound metabolism; protoporphyrin-IX biosynthesis; protoporphyrinogen-IX from coproporphyrinogen-III (O2 route): step 1/1.</text>
</comment>
<comment type="cofactor">
    <cofactor evidence="7">
        <name>a divalent metal cation</name>
        <dbReference type="ChEBI" id="CHEBI:60240"/>
    </cofactor>
</comment>
<dbReference type="RefSeq" id="WP_077448122.1">
    <property type="nucleotide sequence ID" value="NZ_FUGD01000059.1"/>
</dbReference>
<feature type="binding site" evidence="7">
    <location>
        <position position="172"/>
    </location>
    <ligand>
        <name>a divalent metal cation</name>
        <dbReference type="ChEBI" id="CHEBI:60240"/>
    </ligand>
</feature>
<comment type="catalytic activity">
    <reaction evidence="7">
        <text>coproporphyrinogen III + O2 + 2 H(+) = protoporphyrinogen IX + 2 CO2 + 2 H2O</text>
        <dbReference type="Rhea" id="RHEA:18257"/>
        <dbReference type="ChEBI" id="CHEBI:15377"/>
        <dbReference type="ChEBI" id="CHEBI:15378"/>
        <dbReference type="ChEBI" id="CHEBI:15379"/>
        <dbReference type="ChEBI" id="CHEBI:16526"/>
        <dbReference type="ChEBI" id="CHEBI:57307"/>
        <dbReference type="ChEBI" id="CHEBI:57309"/>
        <dbReference type="EC" id="1.3.3.3"/>
    </reaction>
</comment>
<dbReference type="SUPFAM" id="SSF102886">
    <property type="entry name" value="Coproporphyrinogen III oxidase"/>
    <property type="match status" value="1"/>
</dbReference>
<feature type="binding site" evidence="7">
    <location>
        <position position="119"/>
    </location>
    <ligand>
        <name>substrate</name>
    </ligand>
</feature>
<dbReference type="InterPro" id="IPR018375">
    <property type="entry name" value="Coprogen_oxidase_CS"/>
</dbReference>
<dbReference type="PANTHER" id="PTHR10755:SF0">
    <property type="entry name" value="OXYGEN-DEPENDENT COPROPORPHYRINOGEN-III OXIDASE, MITOCHONDRIAL"/>
    <property type="match status" value="1"/>
</dbReference>
<gene>
    <name evidence="7 9" type="primary">hemF</name>
    <name evidence="9" type="ORF">A1019T_00682</name>
</gene>
<dbReference type="STRING" id="1945520.A1019T_00682"/>
<evidence type="ECO:0000313" key="10">
    <source>
        <dbReference type="Proteomes" id="UP000188169"/>
    </source>
</evidence>
<feature type="binding site" evidence="7">
    <location>
        <position position="123"/>
    </location>
    <ligand>
        <name>a divalent metal cation</name>
        <dbReference type="ChEBI" id="CHEBI:60240"/>
    </ligand>
</feature>
<dbReference type="EMBL" id="FUGD01000059">
    <property type="protein sequence ID" value="SJM36719.1"/>
    <property type="molecule type" value="Genomic_DNA"/>
</dbReference>
<feature type="binding site" evidence="7">
    <location>
        <position position="133"/>
    </location>
    <ligand>
        <name>a divalent metal cation</name>
        <dbReference type="ChEBI" id="CHEBI:60240"/>
    </ligand>
</feature>
<dbReference type="PROSITE" id="PS01021">
    <property type="entry name" value="COPROGEN_OXIDASE"/>
    <property type="match status" value="1"/>
</dbReference>
<dbReference type="HAMAP" id="MF_00333">
    <property type="entry name" value="Coprogen_oxidas"/>
    <property type="match status" value="1"/>
</dbReference>
<dbReference type="AlphaFoldDB" id="A0A1R4EE56"/>
<dbReference type="Gene3D" id="3.40.1500.10">
    <property type="entry name" value="Coproporphyrinogen III oxidase, aerobic"/>
    <property type="match status" value="1"/>
</dbReference>
<evidence type="ECO:0000313" key="9">
    <source>
        <dbReference type="EMBL" id="SJM36719.1"/>
    </source>
</evidence>
<evidence type="ECO:0000256" key="2">
    <source>
        <dbReference type="ARBA" id="ARBA00010644"/>
    </source>
</evidence>
<keyword evidence="7" id="KW-0963">Cytoplasm</keyword>
<keyword evidence="5 7" id="KW-0350">Heme biosynthesis</keyword>
<dbReference type="PANTHER" id="PTHR10755">
    <property type="entry name" value="COPROPORPHYRINOGEN III OXIDASE, MITOCHONDRIAL"/>
    <property type="match status" value="1"/>
</dbReference>
<feature type="region of interest" description="Disordered" evidence="8">
    <location>
        <begin position="1"/>
        <end position="25"/>
    </location>
</feature>
<organism evidence="9 10">
    <name type="scientific">Psychrobacter pasteurii</name>
    <dbReference type="NCBI Taxonomy" id="1945520"/>
    <lineage>
        <taxon>Bacteria</taxon>
        <taxon>Pseudomonadati</taxon>
        <taxon>Pseudomonadota</taxon>
        <taxon>Gammaproteobacteria</taxon>
        <taxon>Moraxellales</taxon>
        <taxon>Moraxellaceae</taxon>
        <taxon>Psychrobacter</taxon>
    </lineage>
</organism>
<dbReference type="InterPro" id="IPR001260">
    <property type="entry name" value="Coprogen_oxidase_aer"/>
</dbReference>
<reference evidence="10" key="1">
    <citation type="submission" date="2017-02" db="EMBL/GenBank/DDBJ databases">
        <authorList>
            <person name="Mornico D."/>
        </authorList>
    </citation>
    <scope>NUCLEOTIDE SEQUENCE [LARGE SCALE GENOMIC DNA]</scope>
</reference>
<dbReference type="NCBIfam" id="NF003727">
    <property type="entry name" value="PRK05330.1"/>
    <property type="match status" value="1"/>
</dbReference>
<dbReference type="InterPro" id="IPR036406">
    <property type="entry name" value="Coprogen_oxidase_aer_sf"/>
</dbReference>
<dbReference type="Pfam" id="PF01218">
    <property type="entry name" value="Coprogen_oxidas"/>
    <property type="match status" value="1"/>
</dbReference>
<comment type="caution">
    <text evidence="7">Lacks conserved residue(s) required for the propagation of feature annotation.</text>
</comment>
<dbReference type="EC" id="1.3.3.3" evidence="7"/>
<evidence type="ECO:0000256" key="4">
    <source>
        <dbReference type="ARBA" id="ARBA00023002"/>
    </source>
</evidence>
<comment type="function">
    <text evidence="7">Involved in the heme biosynthesis. Catalyzes the aerobic oxidative decarboxylation of propionate groups of rings A and B of coproporphyrinogen-III to yield the vinyl groups in protoporphyrinogen-IX.</text>
</comment>
<comment type="similarity">
    <text evidence="2 7">Belongs to the aerobic coproporphyrinogen-III oxidase family.</text>
</comment>
<dbReference type="GO" id="GO:0046872">
    <property type="term" value="F:metal ion binding"/>
    <property type="evidence" value="ECO:0007669"/>
    <property type="project" value="UniProtKB-KW"/>
</dbReference>
<dbReference type="GO" id="GO:0042803">
    <property type="term" value="F:protein homodimerization activity"/>
    <property type="evidence" value="ECO:0007669"/>
    <property type="project" value="UniProtKB-UniRule"/>
</dbReference>
<feature type="binding site" evidence="7">
    <location>
        <position position="202"/>
    </location>
    <ligand>
        <name>a divalent metal cation</name>
        <dbReference type="ChEBI" id="CHEBI:60240"/>
    </ligand>
</feature>
<dbReference type="GO" id="GO:0006782">
    <property type="term" value="P:protoporphyrinogen IX biosynthetic process"/>
    <property type="evidence" value="ECO:0007669"/>
    <property type="project" value="UniProtKB-UniRule"/>
</dbReference>
<keyword evidence="10" id="KW-1185">Reference proteome</keyword>
<comment type="subunit">
    <text evidence="3 7">Homodimer.</text>
</comment>
<protein>
    <recommendedName>
        <fullName evidence="7">Oxygen-dependent coproporphyrinogen-III oxidase</fullName>
        <shortName evidence="7">CPO</shortName>
        <shortName evidence="7">Coprogen oxidase</shortName>
        <shortName evidence="7">Coproporphyrinogenase</shortName>
        <ecNumber evidence="7">1.3.3.3</ecNumber>
    </recommendedName>
</protein>
<dbReference type="GO" id="GO:0005737">
    <property type="term" value="C:cytoplasm"/>
    <property type="evidence" value="ECO:0007669"/>
    <property type="project" value="UniProtKB-SubCell"/>
</dbReference>
<feature type="region of interest" description="Disordered" evidence="8">
    <location>
        <begin position="48"/>
        <end position="71"/>
    </location>
</feature>